<proteinExistence type="predicted"/>
<accession>A0A5P2AJ74</accession>
<sequence length="125" mass="13547">MWSADGTWERVFTALPAQTDADEEPNWVVPVDSTIAPSHHHAAGAREEKAGVLITSVVTPVGLDHGEELRCGGGVWASPHTEVFVPCPFTEGAKGFVVLPRRWKVSSSTSSFQLPEELWELPLGT</sequence>
<dbReference type="AlphaFoldDB" id="A0A5P2AJ74"/>
<reference evidence="1 2" key="1">
    <citation type="submission" date="2018-05" db="EMBL/GenBank/DDBJ databases">
        <title>Streptomyces venezuelae.</title>
        <authorList>
            <person name="Kim W."/>
            <person name="Lee N."/>
            <person name="Cho B.-K."/>
        </authorList>
    </citation>
    <scope>NUCLEOTIDE SEQUENCE [LARGE SCALE GENOMIC DNA]</scope>
    <source>
        <strain evidence="1 2">ATCC 15068</strain>
    </source>
</reference>
<organism evidence="1 2">
    <name type="scientific">Streptomyces venezuelae</name>
    <dbReference type="NCBI Taxonomy" id="54571"/>
    <lineage>
        <taxon>Bacteria</taxon>
        <taxon>Bacillati</taxon>
        <taxon>Actinomycetota</taxon>
        <taxon>Actinomycetes</taxon>
        <taxon>Kitasatosporales</taxon>
        <taxon>Streptomycetaceae</taxon>
        <taxon>Streptomyces</taxon>
    </lineage>
</organism>
<dbReference type="EMBL" id="CP029194">
    <property type="protein sequence ID" value="QES17827.1"/>
    <property type="molecule type" value="Genomic_DNA"/>
</dbReference>
<dbReference type="Proteomes" id="UP000324106">
    <property type="component" value="Chromosome"/>
</dbReference>
<protein>
    <submittedName>
        <fullName evidence="1">Uncharacterized protein</fullName>
    </submittedName>
</protein>
<evidence type="ECO:0000313" key="1">
    <source>
        <dbReference type="EMBL" id="QES17827.1"/>
    </source>
</evidence>
<evidence type="ECO:0000313" key="2">
    <source>
        <dbReference type="Proteomes" id="UP000324106"/>
    </source>
</evidence>
<gene>
    <name evidence="1" type="ORF">DEJ46_00890</name>
</gene>
<name>A0A5P2AJ74_STRVZ</name>